<evidence type="ECO:0000256" key="10">
    <source>
        <dbReference type="ARBA" id="ARBA00038367"/>
    </source>
</evidence>
<comment type="subcellular location">
    <subcellularLocation>
        <location evidence="1 12">Cytoplasm</location>
    </subcellularLocation>
</comment>
<comment type="pathway">
    <text evidence="2 12">Cell wall biogenesis; peptidoglycan biosynthesis.</text>
</comment>
<keyword evidence="5 12" id="KW-0808">Transferase</keyword>
<evidence type="ECO:0000256" key="7">
    <source>
        <dbReference type="ARBA" id="ARBA00022984"/>
    </source>
</evidence>
<dbReference type="CDD" id="cd01555">
    <property type="entry name" value="UdpNAET"/>
    <property type="match status" value="1"/>
</dbReference>
<comment type="caution">
    <text evidence="14">The sequence shown here is derived from an EMBL/GenBank/DDBJ whole genome shotgun (WGS) entry which is preliminary data.</text>
</comment>
<reference evidence="14" key="1">
    <citation type="journal article" date="2020" name="mSystems">
        <title>Genome- and Community-Level Interaction Insights into Carbon Utilization and Element Cycling Functions of Hydrothermarchaeota in Hydrothermal Sediment.</title>
        <authorList>
            <person name="Zhou Z."/>
            <person name="Liu Y."/>
            <person name="Xu W."/>
            <person name="Pan J."/>
            <person name="Luo Z.H."/>
            <person name="Li M."/>
        </authorList>
    </citation>
    <scope>NUCLEOTIDE SEQUENCE [LARGE SCALE GENOMIC DNA]</scope>
    <source>
        <strain evidence="14">SpSt-114</strain>
    </source>
</reference>
<keyword evidence="12" id="KW-0670">Pyruvate</keyword>
<dbReference type="EC" id="2.5.1.7" evidence="12"/>
<dbReference type="EMBL" id="DSAC01000035">
    <property type="protein sequence ID" value="HHO73552.1"/>
    <property type="molecule type" value="Genomic_DNA"/>
</dbReference>
<dbReference type="InterPro" id="IPR005750">
    <property type="entry name" value="UDP_GlcNAc_COvinyl_MurA"/>
</dbReference>
<evidence type="ECO:0000256" key="11">
    <source>
        <dbReference type="ARBA" id="ARBA00047527"/>
    </source>
</evidence>
<evidence type="ECO:0000313" key="14">
    <source>
        <dbReference type="EMBL" id="HHO73552.1"/>
    </source>
</evidence>
<sequence>MKNITSLSSDFLVIRGGRKLKGRVKVSGSKNASLPILIASLLTEEPCIVKRVPNLLDVKTTFELLETLGARVHFEEGRAFVHAQALNSYLAPDHIVRRMRASILVAGPLLARFGRAVVGMPGGCSIGARLIDQHLKVFEKGGAVINVKEGYLHMEVQKIKPVEYTFEVITVTGTENALMFLSRCPKRSVLRNVALEPEVMDLVEVLRKMGVEIEVEGRTMVIRGREDLAGFEHEVIPDRIEAGTLAVAGFLTGGEVLLEGVRIDHMGAQIEKLKEAGAKVEILGIDRVKVCGDGRPEPLEISTAEYPGFPTDMQAQFMVLCTVAKGISHITENIFENRFQHVNELQRMGANISLRGRTAIVRGVERLSGAEVFSTDLRASASLVLAGLIAEGTTTVRDIYHLDRGYEGLEEKLNQLGADIERIKDANTVG</sequence>
<feature type="binding site" evidence="12">
    <location>
        <position position="334"/>
    </location>
    <ligand>
        <name>UDP-N-acetyl-alpha-D-glucosamine</name>
        <dbReference type="ChEBI" id="CHEBI:57705"/>
    </ligand>
</feature>
<dbReference type="GO" id="GO:0051301">
    <property type="term" value="P:cell division"/>
    <property type="evidence" value="ECO:0007669"/>
    <property type="project" value="UniProtKB-KW"/>
</dbReference>
<feature type="binding site" evidence="12">
    <location>
        <position position="312"/>
    </location>
    <ligand>
        <name>UDP-N-acetyl-alpha-D-glucosamine</name>
        <dbReference type="ChEBI" id="CHEBI:57705"/>
    </ligand>
</feature>
<evidence type="ECO:0000259" key="13">
    <source>
        <dbReference type="Pfam" id="PF00275"/>
    </source>
</evidence>
<keyword evidence="9 12" id="KW-0961">Cell wall biogenesis/degradation</keyword>
<comment type="caution">
    <text evidence="12">Lacks conserved residue(s) required for the propagation of feature annotation.</text>
</comment>
<feature type="binding site" evidence="12">
    <location>
        <position position="100"/>
    </location>
    <ligand>
        <name>UDP-N-acetyl-alpha-D-glucosamine</name>
        <dbReference type="ChEBI" id="CHEBI:57705"/>
    </ligand>
</feature>
<dbReference type="Pfam" id="PF00275">
    <property type="entry name" value="EPSP_synthase"/>
    <property type="match status" value="1"/>
</dbReference>
<evidence type="ECO:0000256" key="9">
    <source>
        <dbReference type="ARBA" id="ARBA00023316"/>
    </source>
</evidence>
<dbReference type="GO" id="GO:0019277">
    <property type="term" value="P:UDP-N-acetylgalactosamine biosynthetic process"/>
    <property type="evidence" value="ECO:0007669"/>
    <property type="project" value="InterPro"/>
</dbReference>
<gene>
    <name evidence="12 14" type="primary">murA</name>
    <name evidence="14" type="ORF">ENN04_02825</name>
</gene>
<dbReference type="GO" id="GO:0005737">
    <property type="term" value="C:cytoplasm"/>
    <property type="evidence" value="ECO:0007669"/>
    <property type="project" value="UniProtKB-SubCell"/>
</dbReference>
<dbReference type="GO" id="GO:0009252">
    <property type="term" value="P:peptidoglycan biosynthetic process"/>
    <property type="evidence" value="ECO:0007669"/>
    <property type="project" value="UniProtKB-UniRule"/>
</dbReference>
<dbReference type="Gene3D" id="3.65.10.10">
    <property type="entry name" value="Enolpyruvate transferase domain"/>
    <property type="match status" value="2"/>
</dbReference>
<evidence type="ECO:0000256" key="5">
    <source>
        <dbReference type="ARBA" id="ARBA00022679"/>
    </source>
</evidence>
<comment type="catalytic activity">
    <reaction evidence="11 12">
        <text>phosphoenolpyruvate + UDP-N-acetyl-alpha-D-glucosamine = UDP-N-acetyl-3-O-(1-carboxyvinyl)-alpha-D-glucosamine + phosphate</text>
        <dbReference type="Rhea" id="RHEA:18681"/>
        <dbReference type="ChEBI" id="CHEBI:43474"/>
        <dbReference type="ChEBI" id="CHEBI:57705"/>
        <dbReference type="ChEBI" id="CHEBI:58702"/>
        <dbReference type="ChEBI" id="CHEBI:68483"/>
        <dbReference type="EC" id="2.5.1.7"/>
    </reaction>
</comment>
<protein>
    <recommendedName>
        <fullName evidence="12">UDP-N-acetylglucosamine 1-carboxyvinyltransferase</fullName>
        <ecNumber evidence="12">2.5.1.7</ecNumber>
    </recommendedName>
    <alternativeName>
        <fullName evidence="12">Enoylpyruvate transferase</fullName>
    </alternativeName>
    <alternativeName>
        <fullName evidence="12">UDP-N-acetylglucosamine enolpyruvyl transferase</fullName>
        <shortName evidence="12">EPT</shortName>
    </alternativeName>
</protein>
<proteinExistence type="inferred from homology"/>
<keyword evidence="4 12" id="KW-0132">Cell division</keyword>
<feature type="domain" description="Enolpyruvate transferase" evidence="13">
    <location>
        <begin position="15"/>
        <end position="413"/>
    </location>
</feature>
<keyword evidence="8 12" id="KW-0131">Cell cycle</keyword>
<dbReference type="NCBIfam" id="TIGR01072">
    <property type="entry name" value="murA"/>
    <property type="match status" value="1"/>
</dbReference>
<accession>A0A7C5WYF0</accession>
<dbReference type="NCBIfam" id="NF006873">
    <property type="entry name" value="PRK09369.1"/>
    <property type="match status" value="1"/>
</dbReference>
<evidence type="ECO:0000256" key="12">
    <source>
        <dbReference type="HAMAP-Rule" id="MF_00111"/>
    </source>
</evidence>
<dbReference type="PANTHER" id="PTHR43783">
    <property type="entry name" value="UDP-N-ACETYLGLUCOSAMINE 1-CARBOXYVINYLTRANSFERASE"/>
    <property type="match status" value="1"/>
</dbReference>
<evidence type="ECO:0000256" key="1">
    <source>
        <dbReference type="ARBA" id="ARBA00004496"/>
    </source>
</evidence>
<dbReference type="InterPro" id="IPR036968">
    <property type="entry name" value="Enolpyruvate_Tfrase_sf"/>
</dbReference>
<dbReference type="GO" id="GO:0071555">
    <property type="term" value="P:cell wall organization"/>
    <property type="evidence" value="ECO:0007669"/>
    <property type="project" value="UniProtKB-KW"/>
</dbReference>
<dbReference type="GO" id="GO:0008360">
    <property type="term" value="P:regulation of cell shape"/>
    <property type="evidence" value="ECO:0007669"/>
    <property type="project" value="UniProtKB-KW"/>
</dbReference>
<name>A0A7C5WYF0_9AQUI</name>
<feature type="binding site" evidence="12">
    <location>
        <begin position="30"/>
        <end position="31"/>
    </location>
    <ligand>
        <name>phosphoenolpyruvate</name>
        <dbReference type="ChEBI" id="CHEBI:58702"/>
    </ligand>
</feature>
<evidence type="ECO:0000256" key="8">
    <source>
        <dbReference type="ARBA" id="ARBA00023306"/>
    </source>
</evidence>
<keyword evidence="3 12" id="KW-0963">Cytoplasm</keyword>
<dbReference type="UniPathway" id="UPA00219"/>
<evidence type="ECO:0000256" key="4">
    <source>
        <dbReference type="ARBA" id="ARBA00022618"/>
    </source>
</evidence>
<dbReference type="InterPro" id="IPR001986">
    <property type="entry name" value="Enolpyruvate_Tfrase_dom"/>
</dbReference>
<dbReference type="AlphaFoldDB" id="A0A7C5WYF0"/>
<dbReference type="InterPro" id="IPR050068">
    <property type="entry name" value="MurA_subfamily"/>
</dbReference>
<keyword evidence="6 12" id="KW-0133">Cell shape</keyword>
<feature type="modified residue" description="2-(S-cysteinyl)pyruvic acid O-phosphothioketal" evidence="12">
    <location>
        <position position="124"/>
    </location>
</feature>
<evidence type="ECO:0000256" key="2">
    <source>
        <dbReference type="ARBA" id="ARBA00004752"/>
    </source>
</evidence>
<dbReference type="InterPro" id="IPR013792">
    <property type="entry name" value="RNA3'P_cycl/enolpyr_Trfase_a/b"/>
</dbReference>
<keyword evidence="7 12" id="KW-0573">Peptidoglycan synthesis</keyword>
<dbReference type="HAMAP" id="MF_00111">
    <property type="entry name" value="MurA"/>
    <property type="match status" value="1"/>
</dbReference>
<feature type="active site" description="Proton donor" evidence="12">
    <location>
        <position position="124"/>
    </location>
</feature>
<dbReference type="PANTHER" id="PTHR43783:SF1">
    <property type="entry name" value="UDP-N-ACETYLGLUCOSAMINE 1-CARBOXYVINYLTRANSFERASE"/>
    <property type="match status" value="1"/>
</dbReference>
<evidence type="ECO:0000256" key="3">
    <source>
        <dbReference type="ARBA" id="ARBA00022490"/>
    </source>
</evidence>
<dbReference type="GO" id="GO:0008760">
    <property type="term" value="F:UDP-N-acetylglucosamine 1-carboxyvinyltransferase activity"/>
    <property type="evidence" value="ECO:0007669"/>
    <property type="project" value="UniProtKB-UniRule"/>
</dbReference>
<dbReference type="SUPFAM" id="SSF55205">
    <property type="entry name" value="EPT/RTPC-like"/>
    <property type="match status" value="1"/>
</dbReference>
<comment type="function">
    <text evidence="12">Cell wall formation. Adds enolpyruvyl to UDP-N-acetylglucosamine.</text>
</comment>
<comment type="similarity">
    <text evidence="10 12">Belongs to the EPSP synthase family. MurA subfamily.</text>
</comment>
<organism evidence="14">
    <name type="scientific">Thermocrinis ruber</name>
    <dbReference type="NCBI Taxonomy" id="75906"/>
    <lineage>
        <taxon>Bacteria</taxon>
        <taxon>Pseudomonadati</taxon>
        <taxon>Aquificota</taxon>
        <taxon>Aquificia</taxon>
        <taxon>Aquificales</taxon>
        <taxon>Aquificaceae</taxon>
        <taxon>Thermocrinis</taxon>
    </lineage>
</organism>
<evidence type="ECO:0000256" key="6">
    <source>
        <dbReference type="ARBA" id="ARBA00022960"/>
    </source>
</evidence>